<accession>A0AAV2CL39</accession>
<keyword evidence="3" id="KW-1185">Reference proteome</keyword>
<dbReference type="Proteomes" id="UP001497516">
    <property type="component" value="Chromosome 1"/>
</dbReference>
<feature type="region of interest" description="Disordered" evidence="1">
    <location>
        <begin position="1"/>
        <end position="68"/>
    </location>
</feature>
<protein>
    <submittedName>
        <fullName evidence="2">Uncharacterized protein</fullName>
    </submittedName>
</protein>
<dbReference type="EMBL" id="OZ034813">
    <property type="protein sequence ID" value="CAL1356959.1"/>
    <property type="molecule type" value="Genomic_DNA"/>
</dbReference>
<gene>
    <name evidence="2" type="ORF">LTRI10_LOCUS4623</name>
</gene>
<proteinExistence type="predicted"/>
<evidence type="ECO:0000313" key="2">
    <source>
        <dbReference type="EMBL" id="CAL1356959.1"/>
    </source>
</evidence>
<reference evidence="2 3" key="1">
    <citation type="submission" date="2024-04" db="EMBL/GenBank/DDBJ databases">
        <authorList>
            <person name="Fracassetti M."/>
        </authorList>
    </citation>
    <scope>NUCLEOTIDE SEQUENCE [LARGE SCALE GENOMIC DNA]</scope>
</reference>
<feature type="compositionally biased region" description="Basic and acidic residues" evidence="1">
    <location>
        <begin position="57"/>
        <end position="68"/>
    </location>
</feature>
<dbReference type="AlphaFoldDB" id="A0AAV2CL39"/>
<evidence type="ECO:0000313" key="3">
    <source>
        <dbReference type="Proteomes" id="UP001497516"/>
    </source>
</evidence>
<name>A0AAV2CL39_9ROSI</name>
<evidence type="ECO:0000256" key="1">
    <source>
        <dbReference type="SAM" id="MobiDB-lite"/>
    </source>
</evidence>
<sequence length="68" mass="7525">MGRAANGFTKAGETTRLVQSTTTKRGMRHPICNLQIPNESKPRTRPKSKSSTGEETGMPHRSEKTIEN</sequence>
<organism evidence="2 3">
    <name type="scientific">Linum trigynum</name>
    <dbReference type="NCBI Taxonomy" id="586398"/>
    <lineage>
        <taxon>Eukaryota</taxon>
        <taxon>Viridiplantae</taxon>
        <taxon>Streptophyta</taxon>
        <taxon>Embryophyta</taxon>
        <taxon>Tracheophyta</taxon>
        <taxon>Spermatophyta</taxon>
        <taxon>Magnoliopsida</taxon>
        <taxon>eudicotyledons</taxon>
        <taxon>Gunneridae</taxon>
        <taxon>Pentapetalae</taxon>
        <taxon>rosids</taxon>
        <taxon>fabids</taxon>
        <taxon>Malpighiales</taxon>
        <taxon>Linaceae</taxon>
        <taxon>Linum</taxon>
    </lineage>
</organism>